<dbReference type="EMBL" id="JABZEO010000002">
    <property type="protein sequence ID" value="NVZ08148.1"/>
    <property type="molecule type" value="Genomic_DNA"/>
</dbReference>
<keyword evidence="1" id="KW-1133">Transmembrane helix</keyword>
<gene>
    <name evidence="3" type="ORF">HW932_02600</name>
</gene>
<proteinExistence type="predicted"/>
<comment type="caution">
    <text evidence="3">The sequence shown here is derived from an EMBL/GenBank/DDBJ whole genome shotgun (WGS) entry which is preliminary data.</text>
</comment>
<dbReference type="AlphaFoldDB" id="A0A850R465"/>
<dbReference type="Pfam" id="PF11127">
    <property type="entry name" value="YgaP-like_TM"/>
    <property type="match status" value="1"/>
</dbReference>
<reference evidence="3 4" key="1">
    <citation type="submission" date="2020-06" db="EMBL/GenBank/DDBJ databases">
        <title>Whole-genome sequence of Allochromatium humboldtianum DSM 21881, type strain.</title>
        <authorList>
            <person name="Kyndt J.A."/>
            <person name="Meyer T.E."/>
        </authorList>
    </citation>
    <scope>NUCLEOTIDE SEQUENCE [LARGE SCALE GENOMIC DNA]</scope>
    <source>
        <strain evidence="3 4">DSM 21881</strain>
    </source>
</reference>
<dbReference type="RefSeq" id="WP_176974947.1">
    <property type="nucleotide sequence ID" value="NZ_JABZEO010000002.1"/>
</dbReference>
<keyword evidence="4" id="KW-1185">Reference proteome</keyword>
<keyword evidence="1" id="KW-0472">Membrane</keyword>
<keyword evidence="1" id="KW-0812">Transmembrane</keyword>
<organism evidence="3 4">
    <name type="scientific">Allochromatium humboldtianum</name>
    <dbReference type="NCBI Taxonomy" id="504901"/>
    <lineage>
        <taxon>Bacteria</taxon>
        <taxon>Pseudomonadati</taxon>
        <taxon>Pseudomonadota</taxon>
        <taxon>Gammaproteobacteria</taxon>
        <taxon>Chromatiales</taxon>
        <taxon>Chromatiaceae</taxon>
        <taxon>Allochromatium</taxon>
    </lineage>
</organism>
<feature type="transmembrane region" description="Helical" evidence="1">
    <location>
        <begin position="20"/>
        <end position="37"/>
    </location>
</feature>
<dbReference type="InterPro" id="IPR021309">
    <property type="entry name" value="YgaP-like_TM"/>
</dbReference>
<feature type="domain" description="Inner membrane protein YgaP-like transmembrane" evidence="2">
    <location>
        <begin position="9"/>
        <end position="67"/>
    </location>
</feature>
<protein>
    <submittedName>
        <fullName evidence="3">DUF2892 domain-containing protein</fullName>
    </submittedName>
</protein>
<evidence type="ECO:0000313" key="3">
    <source>
        <dbReference type="EMBL" id="NVZ08148.1"/>
    </source>
</evidence>
<feature type="transmembrane region" description="Helical" evidence="1">
    <location>
        <begin position="43"/>
        <end position="60"/>
    </location>
</feature>
<evidence type="ECO:0000313" key="4">
    <source>
        <dbReference type="Proteomes" id="UP000592294"/>
    </source>
</evidence>
<dbReference type="Proteomes" id="UP000592294">
    <property type="component" value="Unassembled WGS sequence"/>
</dbReference>
<evidence type="ECO:0000256" key="1">
    <source>
        <dbReference type="SAM" id="Phobius"/>
    </source>
</evidence>
<name>A0A850R465_9GAMM</name>
<sequence>MSMLQNLPKNVGPMDRNIRLAAAGVLILAGLMTGNVILDILGLIVLATGAVSFCPAYTLLKIDTNKKD</sequence>
<evidence type="ECO:0000259" key="2">
    <source>
        <dbReference type="Pfam" id="PF11127"/>
    </source>
</evidence>
<accession>A0A850R465</accession>